<reference evidence="5 6" key="1">
    <citation type="journal article" date="2022" name="Gigascience">
        <title>A chromosome-level genome assembly and annotation of the desert horned lizard, Phrynosoma platyrhinos, provides insight into chromosomal rearrangements among reptiles.</title>
        <authorList>
            <person name="Koochekian N."/>
            <person name="Ascanio A."/>
            <person name="Farleigh K."/>
            <person name="Card D.C."/>
            <person name="Schield D.R."/>
            <person name="Castoe T.A."/>
            <person name="Jezkova T."/>
        </authorList>
    </citation>
    <scope>NUCLEOTIDE SEQUENCE [LARGE SCALE GENOMIC DNA]</scope>
    <source>
        <strain evidence="5">NK-2021</strain>
    </source>
</reference>
<dbReference type="InterPro" id="IPR036860">
    <property type="entry name" value="SH2_dom_sf"/>
</dbReference>
<feature type="region of interest" description="Disordered" evidence="3">
    <location>
        <begin position="219"/>
        <end position="254"/>
    </location>
</feature>
<organism evidence="5 6">
    <name type="scientific">Phrynosoma platyrhinos</name>
    <name type="common">Desert horned lizard</name>
    <dbReference type="NCBI Taxonomy" id="52577"/>
    <lineage>
        <taxon>Eukaryota</taxon>
        <taxon>Metazoa</taxon>
        <taxon>Chordata</taxon>
        <taxon>Craniata</taxon>
        <taxon>Vertebrata</taxon>
        <taxon>Euteleostomi</taxon>
        <taxon>Lepidosauria</taxon>
        <taxon>Squamata</taxon>
        <taxon>Bifurcata</taxon>
        <taxon>Unidentata</taxon>
        <taxon>Episquamata</taxon>
        <taxon>Toxicofera</taxon>
        <taxon>Iguania</taxon>
        <taxon>Phrynosomatidae</taxon>
        <taxon>Phrynosomatinae</taxon>
        <taxon>Phrynosoma</taxon>
    </lineage>
</organism>
<dbReference type="SMART" id="SM00252">
    <property type="entry name" value="SH2"/>
    <property type="match status" value="1"/>
</dbReference>
<feature type="compositionally biased region" description="Acidic residues" evidence="3">
    <location>
        <begin position="1"/>
        <end position="41"/>
    </location>
</feature>
<feature type="compositionally biased region" description="Polar residues" evidence="3">
    <location>
        <begin position="227"/>
        <end position="238"/>
    </location>
</feature>
<name>A0ABQ7TIW6_PHRPL</name>
<accession>A0ABQ7TIW6</accession>
<feature type="region of interest" description="Disordered" evidence="3">
    <location>
        <begin position="1"/>
        <end position="155"/>
    </location>
</feature>
<dbReference type="Proteomes" id="UP000826234">
    <property type="component" value="Unassembled WGS sequence"/>
</dbReference>
<evidence type="ECO:0000259" key="4">
    <source>
        <dbReference type="PROSITE" id="PS50001"/>
    </source>
</evidence>
<keyword evidence="6" id="KW-1185">Reference proteome</keyword>
<evidence type="ECO:0000313" key="5">
    <source>
        <dbReference type="EMBL" id="KAH0629686.1"/>
    </source>
</evidence>
<dbReference type="InterPro" id="IPR051751">
    <property type="entry name" value="Immunoreceptor_sig_adapters"/>
</dbReference>
<evidence type="ECO:0000313" key="6">
    <source>
        <dbReference type="Proteomes" id="UP000826234"/>
    </source>
</evidence>
<dbReference type="Gene3D" id="3.30.505.10">
    <property type="entry name" value="SH2 domain"/>
    <property type="match status" value="1"/>
</dbReference>
<dbReference type="InterPro" id="IPR000980">
    <property type="entry name" value="SH2"/>
</dbReference>
<dbReference type="EMBL" id="JAIPUX010000439">
    <property type="protein sequence ID" value="KAH0629686.1"/>
    <property type="molecule type" value="Genomic_DNA"/>
</dbReference>
<dbReference type="PROSITE" id="PS50001">
    <property type="entry name" value="SH2"/>
    <property type="match status" value="1"/>
</dbReference>
<feature type="region of interest" description="Disordered" evidence="3">
    <location>
        <begin position="183"/>
        <end position="205"/>
    </location>
</feature>
<feature type="region of interest" description="Disordered" evidence="3">
    <location>
        <begin position="272"/>
        <end position="291"/>
    </location>
</feature>
<evidence type="ECO:0000256" key="3">
    <source>
        <dbReference type="SAM" id="MobiDB-lite"/>
    </source>
</evidence>
<dbReference type="PANTHER" id="PTHR14098:SF1">
    <property type="entry name" value="LYMPHOCYTE CYTOSOLIC PROTEIN 2"/>
    <property type="match status" value="1"/>
</dbReference>
<proteinExistence type="predicted"/>
<feature type="domain" description="SH2" evidence="4">
    <location>
        <begin position="316"/>
        <end position="424"/>
    </location>
</feature>
<dbReference type="Pfam" id="PF00017">
    <property type="entry name" value="SH2"/>
    <property type="match status" value="1"/>
</dbReference>
<evidence type="ECO:0000256" key="1">
    <source>
        <dbReference type="ARBA" id="ARBA00022999"/>
    </source>
</evidence>
<comment type="caution">
    <text evidence="5">The sequence shown here is derived from an EMBL/GenBank/DDBJ whole genome shotgun (WGS) entry which is preliminary data.</text>
</comment>
<keyword evidence="1 2" id="KW-0727">SH2 domain</keyword>
<protein>
    <recommendedName>
        <fullName evidence="4">SH2 domain-containing protein</fullName>
    </recommendedName>
</protein>
<feature type="compositionally biased region" description="Basic and acidic residues" evidence="3">
    <location>
        <begin position="68"/>
        <end position="78"/>
    </location>
</feature>
<dbReference type="PANTHER" id="PTHR14098">
    <property type="entry name" value="SH2 DOMAIN CONTAINING PROTEIN"/>
    <property type="match status" value="1"/>
</dbReference>
<evidence type="ECO:0000256" key="2">
    <source>
        <dbReference type="PROSITE-ProRule" id="PRU00191"/>
    </source>
</evidence>
<sequence>MFEQDESDDYVSPDEDDPEGDVDYETPNDQDGIDDGNDADYEPPPSNDDDTLRNVIFPSKPIPATSEYIDRPTTDRSKASIQPPVPPQRPGSSPVPAKYRGRGTVQPPFLSPLSNNESNREKSVWSFKSPAPAPAPSVDRSKKPPLDRSGPSFERDILGAGKRAYPEMSLTPQLRSLGQELAKIQKPPVPITDRYERNIPPSRRKPPHIILKMTVCAPQRPVPQPSLQPFNTFPSRSKPQSKHSPLPPRGMPDAYTERMTFKYVNISEGSIPATYSKGPADGRPPLPVPNRPTTQFPKAENEEVERFSKECQNQKWYAADITRPEAEIALRTINQDGTYLVRESSRKTPEQPYVLMVLYNNKVYNIQIRYQQENKLYFLGTGMKANEEFTSVADIIDNFTRMPLLLIDGKDRCSRKQCVLKYAAGCL</sequence>
<gene>
    <name evidence="5" type="ORF">JD844_011946</name>
</gene>
<dbReference type="SUPFAM" id="SSF55550">
    <property type="entry name" value="SH2 domain"/>
    <property type="match status" value="1"/>
</dbReference>